<dbReference type="EMBL" id="DWWI01000160">
    <property type="protein sequence ID" value="HJC43503.1"/>
    <property type="molecule type" value="Genomic_DNA"/>
</dbReference>
<name>A0A9D2P705_9FIRM</name>
<gene>
    <name evidence="1" type="ORF">H9756_07485</name>
</gene>
<accession>A0A9D2P705</accession>
<evidence type="ECO:0000313" key="2">
    <source>
        <dbReference type="Proteomes" id="UP000823895"/>
    </source>
</evidence>
<dbReference type="InterPro" id="IPR013785">
    <property type="entry name" value="Aldolase_TIM"/>
</dbReference>
<evidence type="ECO:0008006" key="3">
    <source>
        <dbReference type="Google" id="ProtNLM"/>
    </source>
</evidence>
<dbReference type="SUPFAM" id="SSF51445">
    <property type="entry name" value="(Trans)glycosidases"/>
    <property type="match status" value="1"/>
</dbReference>
<proteinExistence type="predicted"/>
<evidence type="ECO:0000313" key="1">
    <source>
        <dbReference type="EMBL" id="HJC43503.1"/>
    </source>
</evidence>
<reference evidence="1" key="2">
    <citation type="submission" date="2021-04" db="EMBL/GenBank/DDBJ databases">
        <authorList>
            <person name="Gilroy R."/>
        </authorList>
    </citation>
    <scope>NUCLEOTIDE SEQUENCE</scope>
    <source>
        <strain evidence="1">CHK165-2605</strain>
    </source>
</reference>
<dbReference type="InterPro" id="IPR017853">
    <property type="entry name" value="GH"/>
</dbReference>
<dbReference type="Proteomes" id="UP000823895">
    <property type="component" value="Unassembled WGS sequence"/>
</dbReference>
<comment type="caution">
    <text evidence="1">The sequence shown here is derived from an EMBL/GenBank/DDBJ whole genome shotgun (WGS) entry which is preliminary data.</text>
</comment>
<sequence length="267" mass="30311">MKWKLDRFVSWGFDYIKMDFLSHGAAEGSHYDKTVRTGRQAIAIGYQWITDNLAKERIGRDFFISLSIAPLFPHGYGHARRIACDAFGTNEDVEYTLNGETYGWWQNGRLYSFNDPDHICLFRSFDMERNSSVGEARARYTASVIAGTVMMISDDYGCPEARERTLRFCTDKEVNAVARSGVAFCPVSSAGGSASAAYTALINGRHYLAVFHWLEKEEETTVDLERAQLQPGTVWKELWSKKTMQDEHGILRWNVCGCDAILLEEVK</sequence>
<organism evidence="1 2">
    <name type="scientific">Candidatus Mediterraneibacter gallistercoris</name>
    <dbReference type="NCBI Taxonomy" id="2838671"/>
    <lineage>
        <taxon>Bacteria</taxon>
        <taxon>Bacillati</taxon>
        <taxon>Bacillota</taxon>
        <taxon>Clostridia</taxon>
        <taxon>Lachnospirales</taxon>
        <taxon>Lachnospiraceae</taxon>
        <taxon>Mediterraneibacter</taxon>
    </lineage>
</organism>
<dbReference type="Gene3D" id="3.20.20.70">
    <property type="entry name" value="Aldolase class I"/>
    <property type="match status" value="1"/>
</dbReference>
<protein>
    <recommendedName>
        <fullName evidence="3">Alpha-galactosidase</fullName>
    </recommendedName>
</protein>
<dbReference type="AlphaFoldDB" id="A0A9D2P705"/>
<reference evidence="1" key="1">
    <citation type="journal article" date="2021" name="PeerJ">
        <title>Extensive microbial diversity within the chicken gut microbiome revealed by metagenomics and culture.</title>
        <authorList>
            <person name="Gilroy R."/>
            <person name="Ravi A."/>
            <person name="Getino M."/>
            <person name="Pursley I."/>
            <person name="Horton D.L."/>
            <person name="Alikhan N.F."/>
            <person name="Baker D."/>
            <person name="Gharbi K."/>
            <person name="Hall N."/>
            <person name="Watson M."/>
            <person name="Adriaenssens E.M."/>
            <person name="Foster-Nyarko E."/>
            <person name="Jarju S."/>
            <person name="Secka A."/>
            <person name="Antonio M."/>
            <person name="Oren A."/>
            <person name="Chaudhuri R.R."/>
            <person name="La Ragione R."/>
            <person name="Hildebrand F."/>
            <person name="Pallen M.J."/>
        </authorList>
    </citation>
    <scope>NUCLEOTIDE SEQUENCE</scope>
    <source>
        <strain evidence="1">CHK165-2605</strain>
    </source>
</reference>